<feature type="region of interest" description="Disordered" evidence="16">
    <location>
        <begin position="48"/>
        <end position="73"/>
    </location>
</feature>
<evidence type="ECO:0000256" key="16">
    <source>
        <dbReference type="SAM" id="MobiDB-lite"/>
    </source>
</evidence>
<dbReference type="EMBL" id="SHMB01000003">
    <property type="protein sequence ID" value="TAA29975.1"/>
    <property type="molecule type" value="Genomic_DNA"/>
</dbReference>
<dbReference type="SUPFAM" id="SSF56935">
    <property type="entry name" value="Porins"/>
    <property type="match status" value="1"/>
</dbReference>
<keyword evidence="7 17" id="KW-0732">Signal</keyword>
<keyword evidence="6 14" id="KW-0812">Transmembrane</keyword>
<evidence type="ECO:0000256" key="3">
    <source>
        <dbReference type="ARBA" id="ARBA00022448"/>
    </source>
</evidence>
<evidence type="ECO:0000256" key="4">
    <source>
        <dbReference type="ARBA" id="ARBA00022452"/>
    </source>
</evidence>
<keyword evidence="13 14" id="KW-0998">Cell outer membrane</keyword>
<dbReference type="NCBIfam" id="TIGR01783">
    <property type="entry name" value="TonB-siderophor"/>
    <property type="match status" value="1"/>
</dbReference>
<keyword evidence="5" id="KW-0410">Iron transport</keyword>
<feature type="chain" id="PRO_5021027493" evidence="17">
    <location>
        <begin position="24"/>
        <end position="704"/>
    </location>
</feature>
<dbReference type="Pfam" id="PF00593">
    <property type="entry name" value="TonB_dep_Rec_b-barrel"/>
    <property type="match status" value="1"/>
</dbReference>
<keyword evidence="3 14" id="KW-0813">Transport</keyword>
<evidence type="ECO:0000256" key="17">
    <source>
        <dbReference type="SAM" id="SignalP"/>
    </source>
</evidence>
<comment type="caution">
    <text evidence="20">The sequence shown here is derived from an EMBL/GenBank/DDBJ whole genome shotgun (WGS) entry which is preliminary data.</text>
</comment>
<dbReference type="InterPro" id="IPR012910">
    <property type="entry name" value="Plug_dom"/>
</dbReference>
<evidence type="ECO:0000256" key="6">
    <source>
        <dbReference type="ARBA" id="ARBA00022692"/>
    </source>
</evidence>
<keyword evidence="11 14" id="KW-0472">Membrane</keyword>
<evidence type="ECO:0000256" key="14">
    <source>
        <dbReference type="PROSITE-ProRule" id="PRU01360"/>
    </source>
</evidence>
<dbReference type="Proteomes" id="UP000291286">
    <property type="component" value="Unassembled WGS sequence"/>
</dbReference>
<keyword evidence="10 15" id="KW-0798">TonB box</keyword>
<evidence type="ECO:0000256" key="9">
    <source>
        <dbReference type="ARBA" id="ARBA00023065"/>
    </source>
</evidence>
<keyword evidence="12 20" id="KW-0675">Receptor</keyword>
<evidence type="ECO:0000256" key="1">
    <source>
        <dbReference type="ARBA" id="ARBA00004571"/>
    </source>
</evidence>
<evidence type="ECO:0000313" key="21">
    <source>
        <dbReference type="Proteomes" id="UP000291286"/>
    </source>
</evidence>
<feature type="signal peptide" evidence="17">
    <location>
        <begin position="1"/>
        <end position="23"/>
    </location>
</feature>
<protein>
    <submittedName>
        <fullName evidence="20">TonB-dependent siderophore receptor</fullName>
    </submittedName>
</protein>
<evidence type="ECO:0000256" key="5">
    <source>
        <dbReference type="ARBA" id="ARBA00022496"/>
    </source>
</evidence>
<evidence type="ECO:0000256" key="7">
    <source>
        <dbReference type="ARBA" id="ARBA00022729"/>
    </source>
</evidence>
<dbReference type="GO" id="GO:0009279">
    <property type="term" value="C:cell outer membrane"/>
    <property type="evidence" value="ECO:0007669"/>
    <property type="project" value="UniProtKB-SubCell"/>
</dbReference>
<reference evidence="20 21" key="1">
    <citation type="submission" date="2019-02" db="EMBL/GenBank/DDBJ databases">
        <title>WGS of Pseudoxanthomonas species novum from clinical isolates.</title>
        <authorList>
            <person name="Bernier A.-M."/>
            <person name="Bernard K."/>
            <person name="Vachon A."/>
        </authorList>
    </citation>
    <scope>NUCLEOTIDE SEQUENCE [LARGE SCALE GENOMIC DNA]</scope>
    <source>
        <strain evidence="20 21">NML171202</strain>
    </source>
</reference>
<dbReference type="GO" id="GO:0015344">
    <property type="term" value="F:siderophore uptake transmembrane transporter activity"/>
    <property type="evidence" value="ECO:0007669"/>
    <property type="project" value="TreeGrafter"/>
</dbReference>
<keyword evidence="4 14" id="KW-1134">Transmembrane beta strand</keyword>
<evidence type="ECO:0000256" key="12">
    <source>
        <dbReference type="ARBA" id="ARBA00023170"/>
    </source>
</evidence>
<dbReference type="InterPro" id="IPR039426">
    <property type="entry name" value="TonB-dep_rcpt-like"/>
</dbReference>
<keyword evidence="9" id="KW-0406">Ion transport</keyword>
<evidence type="ECO:0000256" key="10">
    <source>
        <dbReference type="ARBA" id="ARBA00023077"/>
    </source>
</evidence>
<name>A0A4Q8LJ18_9GAMM</name>
<dbReference type="PANTHER" id="PTHR32552">
    <property type="entry name" value="FERRICHROME IRON RECEPTOR-RELATED"/>
    <property type="match status" value="1"/>
</dbReference>
<accession>A0A4Q8LJ18</accession>
<dbReference type="Pfam" id="PF07715">
    <property type="entry name" value="Plug"/>
    <property type="match status" value="1"/>
</dbReference>
<organism evidence="20 21">
    <name type="scientific">Pseudoxanthomonas winnipegensis</name>
    <dbReference type="NCBI Taxonomy" id="2480810"/>
    <lineage>
        <taxon>Bacteria</taxon>
        <taxon>Pseudomonadati</taxon>
        <taxon>Pseudomonadota</taxon>
        <taxon>Gammaproteobacteria</taxon>
        <taxon>Lysobacterales</taxon>
        <taxon>Lysobacteraceae</taxon>
        <taxon>Pseudoxanthomonas</taxon>
    </lineage>
</organism>
<dbReference type="AlphaFoldDB" id="A0A4Q8LJ18"/>
<evidence type="ECO:0000256" key="2">
    <source>
        <dbReference type="ARBA" id="ARBA00009810"/>
    </source>
</evidence>
<evidence type="ECO:0000256" key="8">
    <source>
        <dbReference type="ARBA" id="ARBA00023004"/>
    </source>
</evidence>
<keyword evidence="8" id="KW-0408">Iron</keyword>
<evidence type="ECO:0000256" key="15">
    <source>
        <dbReference type="RuleBase" id="RU003357"/>
    </source>
</evidence>
<proteinExistence type="inferred from homology"/>
<feature type="domain" description="TonB-dependent receptor plug" evidence="19">
    <location>
        <begin position="72"/>
        <end position="167"/>
    </location>
</feature>
<dbReference type="InterPro" id="IPR010105">
    <property type="entry name" value="TonB_sidphr_rcpt"/>
</dbReference>
<dbReference type="PROSITE" id="PS52016">
    <property type="entry name" value="TONB_DEPENDENT_REC_3"/>
    <property type="match status" value="1"/>
</dbReference>
<dbReference type="InterPro" id="IPR037066">
    <property type="entry name" value="Plug_dom_sf"/>
</dbReference>
<feature type="domain" description="TonB-dependent receptor-like beta-barrel" evidence="18">
    <location>
        <begin position="243"/>
        <end position="674"/>
    </location>
</feature>
<dbReference type="Gene3D" id="2.170.130.10">
    <property type="entry name" value="TonB-dependent receptor, plug domain"/>
    <property type="match status" value="1"/>
</dbReference>
<dbReference type="CDD" id="cd01347">
    <property type="entry name" value="ligand_gated_channel"/>
    <property type="match status" value="1"/>
</dbReference>
<comment type="subcellular location">
    <subcellularLocation>
        <location evidence="1 14">Cell outer membrane</location>
        <topology evidence="1 14">Multi-pass membrane protein</topology>
    </subcellularLocation>
</comment>
<dbReference type="GO" id="GO:0015891">
    <property type="term" value="P:siderophore transport"/>
    <property type="evidence" value="ECO:0007669"/>
    <property type="project" value="InterPro"/>
</dbReference>
<evidence type="ECO:0000313" key="20">
    <source>
        <dbReference type="EMBL" id="TAA29975.1"/>
    </source>
</evidence>
<evidence type="ECO:0000256" key="11">
    <source>
        <dbReference type="ARBA" id="ARBA00023136"/>
    </source>
</evidence>
<dbReference type="InterPro" id="IPR000531">
    <property type="entry name" value="Beta-barrel_TonB"/>
</dbReference>
<gene>
    <name evidence="20" type="ORF">EA661_10730</name>
</gene>
<dbReference type="InterPro" id="IPR036942">
    <property type="entry name" value="Beta-barrel_TonB_sf"/>
</dbReference>
<dbReference type="PANTHER" id="PTHR32552:SF68">
    <property type="entry name" value="FERRICHROME OUTER MEMBRANE TRANSPORTER_PHAGE RECEPTOR"/>
    <property type="match status" value="1"/>
</dbReference>
<evidence type="ECO:0000259" key="18">
    <source>
        <dbReference type="Pfam" id="PF00593"/>
    </source>
</evidence>
<dbReference type="RefSeq" id="WP_130518488.1">
    <property type="nucleotide sequence ID" value="NZ_SHMA01000002.1"/>
</dbReference>
<sequence>MLLPRSASLCACLLSCAPFALHAQPGDETTAVDAAPQARELDTVRVTGTATSGFRSRGPAQVGKSGLAPGASPQSVSVVTRDLLDAQQAQSLADALHNVPGVVSNTFGRRGWDDLIIRGQVASDSLFVDGLRTAASSRVAEQLFGYEQVEVLKGPASLMYGLVLPGGLVNMVSKRPQAERFDHIDTTIGSHGLVQGTFDLNTPLSADGRAALRLNGLAMNSDDATDHVWFRARHIAPALSLDLGPDTDLTLLASYQTRDYLRQQGLPLVGSILPSRNGPIPRDTFTGEPGQDPYRARQSRIGYAFSHRFGNGWTLNQNLRVQDFEVTGQLVSNTAMNADQRTLRRGAQDQAYDGHTLSLDTHAWKQVATGALRHDLTFGVDYLDTREDVLSYTCTVAALNVYAPVYGSPIRCPATPRTNTRVRVEMLGLYARDQLHLGERWLVSAGLRRDFTTTRTTNRANGRVERDPADATTGALAVMYDLTPAVRPYLSYATSFYPNTGTDVDGRGFEPEEGRQWEAGLKIDLAQGRATLTTALFDLRRQHVLQGDPLNDGFSIAIGEQRTRGAELGIAADLGHGLSLNAGYAYTDAVITDDGGQAVSTVGNRLNNVPRHSATAFARYQLPGAWSRWSVNGGMRGESDRFAYSYTLPGYVVADAGVAYDAPHWHAAFSLKNIFDTHYYSGGLAAAVAMGDDRTAMFNLGLRF</sequence>
<dbReference type="Gene3D" id="2.40.170.20">
    <property type="entry name" value="TonB-dependent receptor, beta-barrel domain"/>
    <property type="match status" value="1"/>
</dbReference>
<evidence type="ECO:0000259" key="19">
    <source>
        <dbReference type="Pfam" id="PF07715"/>
    </source>
</evidence>
<dbReference type="GO" id="GO:0038023">
    <property type="term" value="F:signaling receptor activity"/>
    <property type="evidence" value="ECO:0007669"/>
    <property type="project" value="InterPro"/>
</dbReference>
<evidence type="ECO:0000256" key="13">
    <source>
        <dbReference type="ARBA" id="ARBA00023237"/>
    </source>
</evidence>
<comment type="similarity">
    <text evidence="2 14 15">Belongs to the TonB-dependent receptor family.</text>
</comment>